<dbReference type="RefSeq" id="WP_213486113.1">
    <property type="nucleotide sequence ID" value="NZ_CAJRAY010000085.1"/>
</dbReference>
<evidence type="ECO:0000313" key="3">
    <source>
        <dbReference type="Proteomes" id="UP000681526"/>
    </source>
</evidence>
<comment type="caution">
    <text evidence="2">The sequence shown here is derived from an EMBL/GenBank/DDBJ whole genome shotgun (WGS) entry which is preliminary data.</text>
</comment>
<keyword evidence="1" id="KW-0472">Membrane</keyword>
<keyword evidence="3" id="KW-1185">Reference proteome</keyword>
<keyword evidence="1" id="KW-0812">Transmembrane</keyword>
<evidence type="ECO:0000256" key="1">
    <source>
        <dbReference type="SAM" id="Phobius"/>
    </source>
</evidence>
<reference evidence="2 3" key="1">
    <citation type="submission" date="2021-04" db="EMBL/GenBank/DDBJ databases">
        <authorList>
            <person name="Rakotoarivonina H."/>
        </authorList>
    </citation>
    <scope>NUCLEOTIDE SEQUENCE [LARGE SCALE GENOMIC DNA]</scope>
    <source>
        <strain evidence="2 3">XE</strain>
    </source>
</reference>
<dbReference type="InterPro" id="IPR025618">
    <property type="entry name" value="YtpI"/>
</dbReference>
<feature type="transmembrane region" description="Helical" evidence="1">
    <location>
        <begin position="6"/>
        <end position="28"/>
    </location>
</feature>
<keyword evidence="1" id="KW-1133">Transmembrane helix</keyword>
<name>A0ABM8V7Z8_THEXY</name>
<proteinExistence type="predicted"/>
<dbReference type="Pfam" id="PF14007">
    <property type="entry name" value="YtpI"/>
    <property type="match status" value="1"/>
</dbReference>
<accession>A0ABM8V7Z8</accession>
<dbReference type="Proteomes" id="UP000681526">
    <property type="component" value="Unassembled WGS sequence"/>
</dbReference>
<dbReference type="EMBL" id="CAJRAY010000085">
    <property type="protein sequence ID" value="CAG5091927.1"/>
    <property type="molecule type" value="Genomic_DNA"/>
</dbReference>
<protein>
    <recommendedName>
        <fullName evidence="4">YtpI-like protein</fullName>
    </recommendedName>
</protein>
<organism evidence="2 3">
    <name type="scientific">Thermobacillus xylanilyticus</name>
    <dbReference type="NCBI Taxonomy" id="76633"/>
    <lineage>
        <taxon>Bacteria</taxon>
        <taxon>Bacillati</taxon>
        <taxon>Bacillota</taxon>
        <taxon>Bacilli</taxon>
        <taxon>Bacillales</taxon>
        <taxon>Paenibacillaceae</taxon>
        <taxon>Thermobacillus</taxon>
    </lineage>
</organism>
<evidence type="ECO:0008006" key="4">
    <source>
        <dbReference type="Google" id="ProtNLM"/>
    </source>
</evidence>
<feature type="transmembrane region" description="Helical" evidence="1">
    <location>
        <begin position="72"/>
        <end position="90"/>
    </location>
</feature>
<gene>
    <name evidence="2" type="primary">txxe 2707</name>
    <name evidence="2" type="ORF">TXXE_17100</name>
</gene>
<evidence type="ECO:0000313" key="2">
    <source>
        <dbReference type="EMBL" id="CAG5091927.1"/>
    </source>
</evidence>
<feature type="transmembrane region" description="Helical" evidence="1">
    <location>
        <begin position="48"/>
        <end position="66"/>
    </location>
</feature>
<sequence length="100" mass="11112">MPIENAVLQWVLSIGVIASLAATVYYSLRYRRSADPKTRGLLSARMNIVMGIMLILLSLIQMLLFTGSTIRVIVGAVFLLLGLFNLFAGLRNHSVYRSLK</sequence>